<reference evidence="2" key="1">
    <citation type="submission" date="2022-11" db="UniProtKB">
        <authorList>
            <consortium name="WormBaseParasite"/>
        </authorList>
    </citation>
    <scope>IDENTIFICATION</scope>
</reference>
<name>A0AC34RHD7_9BILA</name>
<sequence length="527" mass="59192">MDERTFLIDSPGQSDLPSISNPDRMVQDHGPSQPPRLSKMSFSSSRLWFFTGPGFLMSIAYLDPGNIESDLQSGAIAQYRLLWVLFSAHILGLLLQRLSAQLGVVSGKNMAEMAYSYYPIIPRLFLWIMIEIAIICSDMQEVIGTAIAFYLLSRGWIPLFAGVLITMCDTFTFLVFDQYGIRRLEMLFAFLIAVMASTFGYEFIVVNPNKIDMLKGIFIPWCEGCGQKEFLQAISVVGAVIMPHNLYLHSSLVKSRNIDRTSKSALKEANYYYFIESAIALTVSFVINVFVVTVFAHGLYQKTNEDVLQLCETRHGIFDKNAFPNNTEPVEVDIYRSGIFLGCEFGMIALYVWAAGIMAAGQSSTMTGTYSGQFVMEGFLNIQWPRWKRVLVTRSIAILPTLALAFRSGGIKNLTGMNDLLNCVQMIQLPFALLPIITFTSHSGIMYDFVSSKLSQTLALIVSFIVLTINFYFASDTITTELGTDWYSWLILTIPGTLYLLFVVYLVLICLHATRFFHIEKVSSSLD</sequence>
<dbReference type="Proteomes" id="UP000887576">
    <property type="component" value="Unplaced"/>
</dbReference>
<evidence type="ECO:0000313" key="1">
    <source>
        <dbReference type="Proteomes" id="UP000887576"/>
    </source>
</evidence>
<evidence type="ECO:0000313" key="2">
    <source>
        <dbReference type="WBParaSite" id="JU765_v2.g7002.t1"/>
    </source>
</evidence>
<dbReference type="WBParaSite" id="JU765_v2.g7002.t1">
    <property type="protein sequence ID" value="JU765_v2.g7002.t1"/>
    <property type="gene ID" value="JU765_v2.g7002"/>
</dbReference>
<accession>A0AC34RHD7</accession>
<organism evidence="1 2">
    <name type="scientific">Panagrolaimus sp. JU765</name>
    <dbReference type="NCBI Taxonomy" id="591449"/>
    <lineage>
        <taxon>Eukaryota</taxon>
        <taxon>Metazoa</taxon>
        <taxon>Ecdysozoa</taxon>
        <taxon>Nematoda</taxon>
        <taxon>Chromadorea</taxon>
        <taxon>Rhabditida</taxon>
        <taxon>Tylenchina</taxon>
        <taxon>Panagrolaimomorpha</taxon>
        <taxon>Panagrolaimoidea</taxon>
        <taxon>Panagrolaimidae</taxon>
        <taxon>Panagrolaimus</taxon>
    </lineage>
</organism>
<proteinExistence type="predicted"/>
<protein>
    <submittedName>
        <fullName evidence="2">Uncharacterized protein</fullName>
    </submittedName>
</protein>